<accession>A0A450S4L5</accession>
<feature type="domain" description="MPN" evidence="8">
    <location>
        <begin position="114"/>
        <end position="236"/>
    </location>
</feature>
<dbReference type="EMBL" id="CAADEY010000015">
    <property type="protein sequence ID" value="VFJ46604.1"/>
    <property type="molecule type" value="Genomic_DNA"/>
</dbReference>
<dbReference type="InterPro" id="IPR037518">
    <property type="entry name" value="MPN"/>
</dbReference>
<dbReference type="PANTHER" id="PTHR30471:SF3">
    <property type="entry name" value="UPF0758 PROTEIN YEES-RELATED"/>
    <property type="match status" value="1"/>
</dbReference>
<dbReference type="Gene3D" id="3.40.140.10">
    <property type="entry name" value="Cytidine Deaminase, domain 2"/>
    <property type="match status" value="1"/>
</dbReference>
<sequence>MARFRPGERDAQDNPHQGHRERLRRRFLAEGLENFEDHQVLELLLFQSFPRKDTNPIAHRLLQRFGSLSGVLEADPADLAAVEEVGERTAVFLSLIPAVTRRYFHDRVTRNRPRLDNPDRVAEYFIPLMAGRPEEVFYVLCLDTQCRPLYLALLGEGTVKGAYVHPRHVVETAIRHRAASVILAHNHPGGSSRPSSLDKNFTYRLIQALGAIDIKVLDHVIVAGEDVYSFARHGILPNYMAPMERQTA</sequence>
<keyword evidence="3" id="KW-0378">Hydrolase</keyword>
<keyword evidence="1" id="KW-0645">Protease</keyword>
<dbReference type="PROSITE" id="PS50249">
    <property type="entry name" value="MPN"/>
    <property type="match status" value="1"/>
</dbReference>
<proteinExistence type="inferred from homology"/>
<dbReference type="GO" id="GO:0006508">
    <property type="term" value="P:proteolysis"/>
    <property type="evidence" value="ECO:0007669"/>
    <property type="project" value="UniProtKB-KW"/>
</dbReference>
<evidence type="ECO:0000256" key="7">
    <source>
        <dbReference type="SAM" id="MobiDB-lite"/>
    </source>
</evidence>
<dbReference type="GO" id="GO:0008237">
    <property type="term" value="F:metallopeptidase activity"/>
    <property type="evidence" value="ECO:0007669"/>
    <property type="project" value="UniProtKB-KW"/>
</dbReference>
<feature type="region of interest" description="Disordered" evidence="7">
    <location>
        <begin position="1"/>
        <end position="21"/>
    </location>
</feature>
<dbReference type="EMBL" id="CAADEX010000014">
    <property type="protein sequence ID" value="VFJ46757.1"/>
    <property type="molecule type" value="Genomic_DNA"/>
</dbReference>
<dbReference type="NCBIfam" id="TIGR00608">
    <property type="entry name" value="radc"/>
    <property type="match status" value="1"/>
</dbReference>
<dbReference type="NCBIfam" id="NF000642">
    <property type="entry name" value="PRK00024.1"/>
    <property type="match status" value="1"/>
</dbReference>
<dbReference type="Pfam" id="PF04002">
    <property type="entry name" value="RadC"/>
    <property type="match status" value="1"/>
</dbReference>
<dbReference type="PANTHER" id="PTHR30471">
    <property type="entry name" value="DNA REPAIR PROTEIN RADC"/>
    <property type="match status" value="1"/>
</dbReference>
<protein>
    <submittedName>
        <fullName evidence="10">DNA repair protein RadC</fullName>
    </submittedName>
</protein>
<evidence type="ECO:0000313" key="10">
    <source>
        <dbReference type="EMBL" id="VFJ46757.1"/>
    </source>
</evidence>
<dbReference type="InterPro" id="IPR001405">
    <property type="entry name" value="UPF0758"/>
</dbReference>
<dbReference type="SUPFAM" id="SSF47781">
    <property type="entry name" value="RuvA domain 2-like"/>
    <property type="match status" value="1"/>
</dbReference>
<dbReference type="InterPro" id="IPR025657">
    <property type="entry name" value="RadC_JAB"/>
</dbReference>
<reference evidence="10" key="1">
    <citation type="submission" date="2019-02" db="EMBL/GenBank/DDBJ databases">
        <authorList>
            <person name="Gruber-Vodicka R. H."/>
            <person name="Seah K. B. B."/>
        </authorList>
    </citation>
    <scope>NUCLEOTIDE SEQUENCE</scope>
    <source>
        <strain evidence="9">BECK_DK161</strain>
        <strain evidence="10">BECK_DK47</strain>
    </source>
</reference>
<evidence type="ECO:0000256" key="4">
    <source>
        <dbReference type="ARBA" id="ARBA00022833"/>
    </source>
</evidence>
<organism evidence="10">
    <name type="scientific">Candidatus Kentrum sp. DK</name>
    <dbReference type="NCBI Taxonomy" id="2126562"/>
    <lineage>
        <taxon>Bacteria</taxon>
        <taxon>Pseudomonadati</taxon>
        <taxon>Pseudomonadota</taxon>
        <taxon>Gammaproteobacteria</taxon>
        <taxon>Candidatus Kentrum</taxon>
    </lineage>
</organism>
<dbReference type="GO" id="GO:0046872">
    <property type="term" value="F:metal ion binding"/>
    <property type="evidence" value="ECO:0007669"/>
    <property type="project" value="UniProtKB-KW"/>
</dbReference>
<keyword evidence="2" id="KW-0479">Metal-binding</keyword>
<evidence type="ECO:0000256" key="2">
    <source>
        <dbReference type="ARBA" id="ARBA00022723"/>
    </source>
</evidence>
<keyword evidence="4" id="KW-0862">Zinc</keyword>
<evidence type="ECO:0000256" key="6">
    <source>
        <dbReference type="RuleBase" id="RU003797"/>
    </source>
</evidence>
<keyword evidence="5" id="KW-0482">Metalloprotease</keyword>
<dbReference type="Gene3D" id="1.10.150.20">
    <property type="entry name" value="5' to 3' exonuclease, C-terminal subdomain"/>
    <property type="match status" value="1"/>
</dbReference>
<name>A0A450S4L5_9GAMM</name>
<evidence type="ECO:0000259" key="8">
    <source>
        <dbReference type="PROSITE" id="PS50249"/>
    </source>
</evidence>
<feature type="compositionally biased region" description="Basic and acidic residues" evidence="7">
    <location>
        <begin position="1"/>
        <end position="20"/>
    </location>
</feature>
<evidence type="ECO:0000256" key="1">
    <source>
        <dbReference type="ARBA" id="ARBA00022670"/>
    </source>
</evidence>
<dbReference type="CDD" id="cd08071">
    <property type="entry name" value="MPN_DUF2466"/>
    <property type="match status" value="1"/>
</dbReference>
<gene>
    <name evidence="10" type="ORF">BECKDK2373B_GA0170837_101417</name>
    <name evidence="9" type="ORF">BECKDK2373C_GA0170839_101536</name>
</gene>
<evidence type="ECO:0000313" key="9">
    <source>
        <dbReference type="EMBL" id="VFJ46604.1"/>
    </source>
</evidence>
<dbReference type="AlphaFoldDB" id="A0A450S4L5"/>
<dbReference type="InterPro" id="IPR010994">
    <property type="entry name" value="RuvA_2-like"/>
</dbReference>
<comment type="similarity">
    <text evidence="6">Belongs to the UPF0758 family.</text>
</comment>
<evidence type="ECO:0000256" key="3">
    <source>
        <dbReference type="ARBA" id="ARBA00022801"/>
    </source>
</evidence>
<evidence type="ECO:0000256" key="5">
    <source>
        <dbReference type="ARBA" id="ARBA00023049"/>
    </source>
</evidence>